<evidence type="ECO:0000259" key="5">
    <source>
        <dbReference type="PROSITE" id="PS50048"/>
    </source>
</evidence>
<dbReference type="PROSITE" id="PS50048">
    <property type="entry name" value="ZN2_CY6_FUNGAL_2"/>
    <property type="match status" value="1"/>
</dbReference>
<organism evidence="6 7">
    <name type="scientific">Trichomonascus ciferrii</name>
    <dbReference type="NCBI Taxonomy" id="44093"/>
    <lineage>
        <taxon>Eukaryota</taxon>
        <taxon>Fungi</taxon>
        <taxon>Dikarya</taxon>
        <taxon>Ascomycota</taxon>
        <taxon>Saccharomycotina</taxon>
        <taxon>Dipodascomycetes</taxon>
        <taxon>Dipodascales</taxon>
        <taxon>Trichomonascaceae</taxon>
        <taxon>Trichomonascus</taxon>
        <taxon>Trichomonascus ciferrii complex</taxon>
    </lineage>
</organism>
<accession>A0A642V1P9</accession>
<dbReference type="GO" id="GO:0006351">
    <property type="term" value="P:DNA-templated transcription"/>
    <property type="evidence" value="ECO:0007669"/>
    <property type="project" value="InterPro"/>
</dbReference>
<dbReference type="EMBL" id="SWFS01000317">
    <property type="protein sequence ID" value="KAA8910342.1"/>
    <property type="molecule type" value="Genomic_DNA"/>
</dbReference>
<dbReference type="Pfam" id="PF04082">
    <property type="entry name" value="Fungal_trans"/>
    <property type="match status" value="1"/>
</dbReference>
<name>A0A642V1P9_9ASCO</name>
<dbReference type="InterPro" id="IPR036864">
    <property type="entry name" value="Zn2-C6_fun-type_DNA-bd_sf"/>
</dbReference>
<dbReference type="SUPFAM" id="SSF57701">
    <property type="entry name" value="Zn2/Cys6 DNA-binding domain"/>
    <property type="match status" value="1"/>
</dbReference>
<feature type="domain" description="Zn(2)-C6 fungal-type" evidence="5">
    <location>
        <begin position="68"/>
        <end position="99"/>
    </location>
</feature>
<dbReference type="GO" id="GO:0000981">
    <property type="term" value="F:DNA-binding transcription factor activity, RNA polymerase II-specific"/>
    <property type="evidence" value="ECO:0007669"/>
    <property type="project" value="InterPro"/>
</dbReference>
<dbReference type="GO" id="GO:0005634">
    <property type="term" value="C:nucleus"/>
    <property type="evidence" value="ECO:0007669"/>
    <property type="project" value="UniProtKB-SubCell"/>
</dbReference>
<dbReference type="InterPro" id="IPR007219">
    <property type="entry name" value="XnlR_reg_dom"/>
</dbReference>
<dbReference type="AlphaFoldDB" id="A0A642V1P9"/>
<dbReference type="GO" id="GO:0008270">
    <property type="term" value="F:zinc ion binding"/>
    <property type="evidence" value="ECO:0007669"/>
    <property type="project" value="InterPro"/>
</dbReference>
<evidence type="ECO:0000256" key="4">
    <source>
        <dbReference type="SAM" id="MobiDB-lite"/>
    </source>
</evidence>
<dbReference type="PANTHER" id="PTHR31001:SF90">
    <property type="entry name" value="CENTROMERE DNA-BINDING PROTEIN COMPLEX CBF3 SUBUNIT B"/>
    <property type="match status" value="1"/>
</dbReference>
<dbReference type="CDD" id="cd00067">
    <property type="entry name" value="GAL4"/>
    <property type="match status" value="1"/>
</dbReference>
<dbReference type="InterPro" id="IPR001138">
    <property type="entry name" value="Zn2Cys6_DnaBD"/>
</dbReference>
<protein>
    <recommendedName>
        <fullName evidence="5">Zn(2)-C6 fungal-type domain-containing protein</fullName>
    </recommendedName>
</protein>
<dbReference type="GO" id="GO:0003677">
    <property type="term" value="F:DNA binding"/>
    <property type="evidence" value="ECO:0007669"/>
    <property type="project" value="InterPro"/>
</dbReference>
<dbReference type="Gene3D" id="4.10.240.10">
    <property type="entry name" value="Zn(2)-C6 fungal-type DNA-binding domain"/>
    <property type="match status" value="1"/>
</dbReference>
<reference evidence="6" key="1">
    <citation type="journal article" date="2019" name="G3 (Bethesda)">
        <title>Genome Assemblies of Two Rare Opportunistic Yeast Pathogens: Diutina rugosa (syn. Candida rugosa) and Trichomonascus ciferrii (syn. Candida ciferrii).</title>
        <authorList>
            <person name="Mixao V."/>
            <person name="Saus E."/>
            <person name="Hansen A.P."/>
            <person name="Lass-Florl C."/>
            <person name="Gabaldon T."/>
        </authorList>
    </citation>
    <scope>NUCLEOTIDE SEQUENCE</scope>
    <source>
        <strain evidence="6">CBS 4856</strain>
    </source>
</reference>
<dbReference type="SMART" id="SM00066">
    <property type="entry name" value="GAL4"/>
    <property type="match status" value="1"/>
</dbReference>
<feature type="compositionally biased region" description="Basic and acidic residues" evidence="4">
    <location>
        <begin position="16"/>
        <end position="37"/>
    </location>
</feature>
<dbReference type="Proteomes" id="UP000761534">
    <property type="component" value="Unassembled WGS sequence"/>
</dbReference>
<feature type="region of interest" description="Disordered" evidence="4">
    <location>
        <begin position="1"/>
        <end position="42"/>
    </location>
</feature>
<keyword evidence="7" id="KW-1185">Reference proteome</keyword>
<evidence type="ECO:0000256" key="1">
    <source>
        <dbReference type="ARBA" id="ARBA00004123"/>
    </source>
</evidence>
<evidence type="ECO:0000313" key="6">
    <source>
        <dbReference type="EMBL" id="KAA8910342.1"/>
    </source>
</evidence>
<proteinExistence type="predicted"/>
<dbReference type="CDD" id="cd12148">
    <property type="entry name" value="fungal_TF_MHR"/>
    <property type="match status" value="1"/>
</dbReference>
<comment type="subcellular location">
    <subcellularLocation>
        <location evidence="1">Nucleus</location>
    </subcellularLocation>
</comment>
<gene>
    <name evidence="6" type="ORF">TRICI_004140</name>
</gene>
<keyword evidence="2" id="KW-0479">Metal-binding</keyword>
<comment type="caution">
    <text evidence="6">The sequence shown here is derived from an EMBL/GenBank/DDBJ whole genome shotgun (WGS) entry which is preliminary data.</text>
</comment>
<dbReference type="VEuPathDB" id="FungiDB:TRICI_004140"/>
<dbReference type="InterPro" id="IPR050613">
    <property type="entry name" value="Sec_Metabolite_Reg"/>
</dbReference>
<dbReference type="OrthoDB" id="2943660at2759"/>
<dbReference type="PANTHER" id="PTHR31001">
    <property type="entry name" value="UNCHARACTERIZED TRANSCRIPTIONAL REGULATORY PROTEIN"/>
    <property type="match status" value="1"/>
</dbReference>
<evidence type="ECO:0000256" key="2">
    <source>
        <dbReference type="ARBA" id="ARBA00022723"/>
    </source>
</evidence>
<evidence type="ECO:0000313" key="7">
    <source>
        <dbReference type="Proteomes" id="UP000761534"/>
    </source>
</evidence>
<dbReference type="Pfam" id="PF00172">
    <property type="entry name" value="Zn_clus"/>
    <property type="match status" value="1"/>
</dbReference>
<keyword evidence="3" id="KW-0539">Nucleus</keyword>
<evidence type="ECO:0000256" key="3">
    <source>
        <dbReference type="ARBA" id="ARBA00023242"/>
    </source>
</evidence>
<sequence>MDHGRVTSVAELLQDSDPKEGVVREQSSESERQHAQEVNENDASIAAAISALSATTGTKKRRRRVPVSCNVCRYRKLKCDRQHPCGSCRNLKMESICQYESRFPPNIPNPSSLQKGGKVQKDNTPVLEESDDVLKSRLAWVEKELSEVRNLKGISIPVAENQEIKAINNVYRPTVLQGQRFIPPSTAEGVKANDSDGIREFRKAVDARVAETLAKYPSQKDYTDDSHTAIWTSLKTAGPERKWNSLLELLPSAKTSDVLQEHFNSSINSFFHALDSEALGPIVSHVRDLYLDYHLKGSHQVSLTISDVHQIGLVLVTCGLARLTLSKTWSVRSDEKSQTEEIPNPSADFFALLTEILRQTDISRDSSLISVQLAYYLCVYYNFFITGPTDTSVLGILVQSAYAIGLHRDPNMLIIDDQSFDSGTWRQMWRQVVFMDTVQSLDLGLPPLINLRYADCDLETFPSTENVSHDYLKGLNSEKAIIKWTMLCREVQDKILFVPFSSISQRVIGQLDQVLASYTFKNEAPDEESGYALHGIIQLYLGYLRVKYAQVAKSEDKFELIRHSVHLLQLQLHHCVENNSDYKYLLTSLGIKLCRHAWTSLVRALLDPEVLSRGAGEGIKFLDLVRNITVSHEWVYTTIMSYDPTSSFESWKTYLVEMDAMLTTLKDKIPDGKKSKILFKRVESPPDPS</sequence>
<dbReference type="PROSITE" id="PS00463">
    <property type="entry name" value="ZN2_CY6_FUNGAL_1"/>
    <property type="match status" value="1"/>
</dbReference>